<evidence type="ECO:0000313" key="5">
    <source>
        <dbReference type="EMBL" id="VFT79165.1"/>
    </source>
</evidence>
<proteinExistence type="inferred from homology"/>
<evidence type="ECO:0000256" key="1">
    <source>
        <dbReference type="ARBA" id="ARBA00010884"/>
    </source>
</evidence>
<dbReference type="EMBL" id="CAADRA010000187">
    <property type="protein sequence ID" value="VFT79165.1"/>
    <property type="molecule type" value="Genomic_DNA"/>
</dbReference>
<protein>
    <submittedName>
        <fullName evidence="5">Aste57867_1960 protein</fullName>
    </submittedName>
</protein>
<dbReference type="GO" id="GO:0047372">
    <property type="term" value="F:monoacylglycerol lipase activity"/>
    <property type="evidence" value="ECO:0007669"/>
    <property type="project" value="TreeGrafter"/>
</dbReference>
<dbReference type="Gene3D" id="3.40.50.1820">
    <property type="entry name" value="alpha/beta hydrolase"/>
    <property type="match status" value="1"/>
</dbReference>
<dbReference type="InterPro" id="IPR000073">
    <property type="entry name" value="AB_hydrolase_1"/>
</dbReference>
<evidence type="ECO:0000313" key="6">
    <source>
        <dbReference type="Proteomes" id="UP000332933"/>
    </source>
</evidence>
<accession>A0A485KA15</accession>
<evidence type="ECO:0000256" key="2">
    <source>
        <dbReference type="PIRSR" id="PIRSR005211-1"/>
    </source>
</evidence>
<dbReference type="OrthoDB" id="247542at2759"/>
<feature type="active site" description="Charge relay system" evidence="2">
    <location>
        <position position="166"/>
    </location>
</feature>
<gene>
    <name evidence="5" type="primary">Aste57867_1960</name>
    <name evidence="4" type="ORF">As57867_001958</name>
    <name evidence="5" type="ORF">ASTE57867_1960</name>
</gene>
<feature type="active site" description="Charge relay system" evidence="2">
    <location>
        <position position="327"/>
    </location>
</feature>
<dbReference type="EMBL" id="VJMH01000187">
    <property type="protein sequence ID" value="KAF0718022.1"/>
    <property type="molecule type" value="Genomic_DNA"/>
</dbReference>
<evidence type="ECO:0000259" key="3">
    <source>
        <dbReference type="Pfam" id="PF00561"/>
    </source>
</evidence>
<feature type="domain" description="AB hydrolase-1" evidence="3">
    <location>
        <begin position="85"/>
        <end position="333"/>
    </location>
</feature>
<dbReference type="InterPro" id="IPR012020">
    <property type="entry name" value="ABHD4"/>
</dbReference>
<reference evidence="5 6" key="1">
    <citation type="submission" date="2019-03" db="EMBL/GenBank/DDBJ databases">
        <authorList>
            <person name="Gaulin E."/>
            <person name="Dumas B."/>
        </authorList>
    </citation>
    <scope>NUCLEOTIDE SEQUENCE [LARGE SCALE GENOMIC DNA]</scope>
    <source>
        <strain evidence="5">CBS 568.67</strain>
    </source>
</reference>
<sequence>MERGPGLIYRQTLANNDIVEKCPAMRTKYHPPWYLFNGHVHSMVAVKGSPYPKLNYEREELVLPDGGIVSLDWVGKPHKYKPDHPTILILHGAGGSSRDTYVRVTAQALVNTGWRVVAMNLRGHGSTPLATPLFGNRFSTTDIRAVVAHLRKTRVPLAPLIGIGFSSGANLMVKYAGQDGASCLLTAVVSISNTYDMVAADKVLHNSLWSRRVYSGGLVDAMKRHFFKHPQNATLFDAIPSVDVPKLAAATTVRDFEDVLDRRLEGYATLEAYYHDGSCIAYMADVRIPVLCVSALDDPICTPEMIPDALCLRNPSFILVKTLSGGHLGFLEGNGSAMWTSHIISQYCTAISNGVMKSGVFLSSL</sequence>
<dbReference type="AlphaFoldDB" id="A0A485KA15"/>
<dbReference type="InterPro" id="IPR050960">
    <property type="entry name" value="AB_hydrolase_4_sf"/>
</dbReference>
<name>A0A485KA15_9STRA</name>
<dbReference type="Pfam" id="PF00561">
    <property type="entry name" value="Abhydrolase_1"/>
    <property type="match status" value="1"/>
</dbReference>
<organism evidence="5 6">
    <name type="scientific">Aphanomyces stellatus</name>
    <dbReference type="NCBI Taxonomy" id="120398"/>
    <lineage>
        <taxon>Eukaryota</taxon>
        <taxon>Sar</taxon>
        <taxon>Stramenopiles</taxon>
        <taxon>Oomycota</taxon>
        <taxon>Saprolegniomycetes</taxon>
        <taxon>Saprolegniales</taxon>
        <taxon>Verrucalvaceae</taxon>
        <taxon>Aphanomyces</taxon>
    </lineage>
</organism>
<dbReference type="InterPro" id="IPR029058">
    <property type="entry name" value="AB_hydrolase_fold"/>
</dbReference>
<reference evidence="4" key="2">
    <citation type="submission" date="2019-06" db="EMBL/GenBank/DDBJ databases">
        <title>Genomics analysis of Aphanomyces spp. identifies a new class of oomycete effector associated with host adaptation.</title>
        <authorList>
            <person name="Gaulin E."/>
        </authorList>
    </citation>
    <scope>NUCLEOTIDE SEQUENCE</scope>
    <source>
        <strain evidence="4">CBS 578.67</strain>
    </source>
</reference>
<feature type="active site" description="Charge relay system" evidence="2">
    <location>
        <position position="298"/>
    </location>
</feature>
<dbReference type="PIRSF" id="PIRSF005211">
    <property type="entry name" value="Ab_hydro_YheT"/>
    <property type="match status" value="1"/>
</dbReference>
<dbReference type="Proteomes" id="UP000332933">
    <property type="component" value="Unassembled WGS sequence"/>
</dbReference>
<evidence type="ECO:0000313" key="4">
    <source>
        <dbReference type="EMBL" id="KAF0718022.1"/>
    </source>
</evidence>
<keyword evidence="6" id="KW-1185">Reference proteome</keyword>
<dbReference type="PANTHER" id="PTHR10794">
    <property type="entry name" value="ABHYDROLASE DOMAIN-CONTAINING PROTEIN"/>
    <property type="match status" value="1"/>
</dbReference>
<dbReference type="PANTHER" id="PTHR10794:SF84">
    <property type="entry name" value="ESTERASE_LIPASE_THIOESTERASE FAMILY PROTEIN"/>
    <property type="match status" value="1"/>
</dbReference>
<dbReference type="GO" id="GO:0034338">
    <property type="term" value="F:short-chain carboxylesterase activity"/>
    <property type="evidence" value="ECO:0007669"/>
    <property type="project" value="TreeGrafter"/>
</dbReference>
<dbReference type="SUPFAM" id="SSF53474">
    <property type="entry name" value="alpha/beta-Hydrolases"/>
    <property type="match status" value="1"/>
</dbReference>
<comment type="similarity">
    <text evidence="1">Belongs to the AB hydrolase superfamily. AB hydrolase 4 family.</text>
</comment>